<feature type="transmembrane region" description="Helical" evidence="1">
    <location>
        <begin position="78"/>
        <end position="102"/>
    </location>
</feature>
<dbReference type="Pfam" id="PF06195">
    <property type="entry name" value="DUF996"/>
    <property type="match status" value="1"/>
</dbReference>
<keyword evidence="1" id="KW-0472">Membrane</keyword>
<comment type="caution">
    <text evidence="2">The sequence shown here is derived from an EMBL/GenBank/DDBJ whole genome shotgun (WGS) entry which is preliminary data.</text>
</comment>
<dbReference type="Proteomes" id="UP000748108">
    <property type="component" value="Unassembled WGS sequence"/>
</dbReference>
<keyword evidence="1" id="KW-0812">Transmembrane</keyword>
<proteinExistence type="predicted"/>
<sequence length="218" mass="23910">MSDPLRLARAGSYGIRAGLYGIIAGILWLGIVPFPFTASPPSDPSIFLLLALFAQIYVLVLLDNAFSKVEESFGIKEISLSVRTAVLLIVAGMGITVGVGFWKAEELVNMRYALQSYMGVEDKWLSDAGFREVMGFAPLLLLVLLPEWFFSLVAAFPLRRAYQRTAEATGIPRFRTAGNLLLWGIVLAPLFIGFLLLFVSCLIMIVAFAKLRTAAEKA</sequence>
<keyword evidence="1" id="KW-1133">Transmembrane helix</keyword>
<evidence type="ECO:0000313" key="3">
    <source>
        <dbReference type="Proteomes" id="UP000748108"/>
    </source>
</evidence>
<protein>
    <submittedName>
        <fullName evidence="2">DUF996 domain-containing protein</fullName>
    </submittedName>
</protein>
<dbReference type="EMBL" id="JAHHQF010000015">
    <property type="protein sequence ID" value="MBT9281136.1"/>
    <property type="molecule type" value="Genomic_DNA"/>
</dbReference>
<feature type="transmembrane region" description="Helical" evidence="1">
    <location>
        <begin position="12"/>
        <end position="34"/>
    </location>
</feature>
<evidence type="ECO:0000256" key="1">
    <source>
        <dbReference type="SAM" id="Phobius"/>
    </source>
</evidence>
<feature type="transmembrane region" description="Helical" evidence="1">
    <location>
        <begin position="180"/>
        <end position="209"/>
    </location>
</feature>
<feature type="transmembrane region" description="Helical" evidence="1">
    <location>
        <begin position="136"/>
        <end position="159"/>
    </location>
</feature>
<organism evidence="2 3">
    <name type="scientific">Hydrogenibacillus schlegelii</name>
    <name type="common">Bacillus schlegelii</name>
    <dbReference type="NCBI Taxonomy" id="1484"/>
    <lineage>
        <taxon>Bacteria</taxon>
        <taxon>Bacillati</taxon>
        <taxon>Bacillota</taxon>
        <taxon>Bacilli</taxon>
        <taxon>Bacillales</taxon>
        <taxon>Bacillales Family X. Incertae Sedis</taxon>
        <taxon>Hydrogenibacillus</taxon>
    </lineage>
</organism>
<gene>
    <name evidence="2" type="ORF">KM312_00435</name>
</gene>
<feature type="transmembrane region" description="Helical" evidence="1">
    <location>
        <begin position="46"/>
        <end position="66"/>
    </location>
</feature>
<accession>A0A947G8A2</accession>
<name>A0A947G8A2_HYDSH</name>
<reference evidence="2" key="1">
    <citation type="journal article" date="2021" name="Microbiology">
        <title>Metagenomic Analysis of the Microbial Community in the Underground Coal Fire Area (Kemerovo Region, Russia) Revealed Predominance of Thermophilic Members of the Phyla Deinococcus-thermus, Aquificae, and Firmicutes.</title>
        <authorList>
            <person name="Kadnikov V."/>
            <person name="Mardanov A.V."/>
            <person name="Beletsky A.V."/>
            <person name="Karnachuk O.V."/>
            <person name="Ravin N.V."/>
        </authorList>
    </citation>
    <scope>NUCLEOTIDE SEQUENCE</scope>
    <source>
        <strain evidence="2">RBS10-49</strain>
    </source>
</reference>
<dbReference type="AlphaFoldDB" id="A0A947G8A2"/>
<dbReference type="InterPro" id="IPR010397">
    <property type="entry name" value="DUF996"/>
</dbReference>
<evidence type="ECO:0000313" key="2">
    <source>
        <dbReference type="EMBL" id="MBT9281136.1"/>
    </source>
</evidence>